<dbReference type="KEGG" id="fgi:OP10G_0002"/>
<dbReference type="STRING" id="661478.OP10G_0002"/>
<dbReference type="InterPro" id="IPR041581">
    <property type="entry name" value="Glyoxalase_6"/>
</dbReference>
<dbReference type="Pfam" id="PF18029">
    <property type="entry name" value="Glyoxalase_6"/>
    <property type="match status" value="1"/>
</dbReference>
<dbReference type="RefSeq" id="WP_144240912.1">
    <property type="nucleotide sequence ID" value="NZ_CP007139.1"/>
</dbReference>
<organism evidence="2 3">
    <name type="scientific">Fimbriimonas ginsengisoli Gsoil 348</name>
    <dbReference type="NCBI Taxonomy" id="661478"/>
    <lineage>
        <taxon>Bacteria</taxon>
        <taxon>Bacillati</taxon>
        <taxon>Armatimonadota</taxon>
        <taxon>Fimbriimonadia</taxon>
        <taxon>Fimbriimonadales</taxon>
        <taxon>Fimbriimonadaceae</taxon>
        <taxon>Fimbriimonas</taxon>
    </lineage>
</organism>
<dbReference type="Proteomes" id="UP000027982">
    <property type="component" value="Chromosome"/>
</dbReference>
<proteinExistence type="predicted"/>
<protein>
    <recommendedName>
        <fullName evidence="1">Glyoxalase-like domain-containing protein</fullName>
    </recommendedName>
</protein>
<evidence type="ECO:0000259" key="1">
    <source>
        <dbReference type="Pfam" id="PF18029"/>
    </source>
</evidence>
<dbReference type="SUPFAM" id="SSF54593">
    <property type="entry name" value="Glyoxalase/Bleomycin resistance protein/Dihydroxybiphenyl dioxygenase"/>
    <property type="match status" value="1"/>
</dbReference>
<dbReference type="AlphaFoldDB" id="A0A068NKP9"/>
<keyword evidence="3" id="KW-1185">Reference proteome</keyword>
<dbReference type="HOGENOM" id="CLU_2179948_0_0_0"/>
<dbReference type="EMBL" id="CP007139">
    <property type="protein sequence ID" value="AIE83370.1"/>
    <property type="molecule type" value="Genomic_DNA"/>
</dbReference>
<feature type="domain" description="Glyoxalase-like" evidence="1">
    <location>
        <begin position="6"/>
        <end position="106"/>
    </location>
</feature>
<dbReference type="InterPro" id="IPR029068">
    <property type="entry name" value="Glyas_Bleomycin-R_OHBP_Dase"/>
</dbReference>
<dbReference type="Gene3D" id="3.10.180.10">
    <property type="entry name" value="2,3-Dihydroxybiphenyl 1,2-Dioxygenase, domain 1"/>
    <property type="match status" value="1"/>
</dbReference>
<evidence type="ECO:0000313" key="2">
    <source>
        <dbReference type="EMBL" id="AIE83370.1"/>
    </source>
</evidence>
<gene>
    <name evidence="2" type="ORF">OP10G_0002</name>
</gene>
<sequence length="109" mass="12280">MRLSNVVIAARNFEAMSEFYRTLTDWPTFFENDKCIFLGRGKPYLVLHRLGPETEVDPPERTLCLDLEVLDVDVEVERLARSGLACEMRGEVAVLRDPVGNLIELVAAG</sequence>
<evidence type="ECO:0000313" key="3">
    <source>
        <dbReference type="Proteomes" id="UP000027982"/>
    </source>
</evidence>
<accession>A0A068NKP9</accession>
<name>A0A068NKP9_FIMGI</name>
<reference evidence="2 3" key="1">
    <citation type="journal article" date="2014" name="PLoS ONE">
        <title>The first complete genome sequence of the class fimbriimonadia in the phylum armatimonadetes.</title>
        <authorList>
            <person name="Hu Z.Y."/>
            <person name="Wang Y.Z."/>
            <person name="Im W.T."/>
            <person name="Wang S.Y."/>
            <person name="Zhao G.P."/>
            <person name="Zheng H.J."/>
            <person name="Quan Z.X."/>
        </authorList>
    </citation>
    <scope>NUCLEOTIDE SEQUENCE [LARGE SCALE GENOMIC DNA]</scope>
    <source>
        <strain evidence="2">Gsoil 348</strain>
    </source>
</reference>